<organism evidence="1 2">
    <name type="scientific">Alicyclobacillus acidoterrestris (strain ATCC 49025 / DSM 3922 / CIP 106132 / NCIMB 13137 / GD3B)</name>
    <dbReference type="NCBI Taxonomy" id="1356854"/>
    <lineage>
        <taxon>Bacteria</taxon>
        <taxon>Bacillati</taxon>
        <taxon>Bacillota</taxon>
        <taxon>Bacilli</taxon>
        <taxon>Bacillales</taxon>
        <taxon>Alicyclobacillaceae</taxon>
        <taxon>Alicyclobacillus</taxon>
    </lineage>
</organism>
<sequence length="65" mass="7330">MFEIGDKVYTIDSGEVVEVIIDRVANIPDDDILVYVIGERIYGSYDIFLSYAEAYTAKGMNNQCN</sequence>
<dbReference type="RefSeq" id="WP_021296106.1">
    <property type="nucleotide sequence ID" value="NZ_AURB01000124.1"/>
</dbReference>
<dbReference type="KEGG" id="aaco:K1I37_15135"/>
<evidence type="ECO:0000313" key="2">
    <source>
        <dbReference type="Proteomes" id="UP000829401"/>
    </source>
</evidence>
<accession>T0C553</accession>
<dbReference type="EMBL" id="CP080467">
    <property type="protein sequence ID" value="UNO48007.1"/>
    <property type="molecule type" value="Genomic_DNA"/>
</dbReference>
<name>T0C553_ALIAG</name>
<accession>A0A9E7CYW6</accession>
<gene>
    <name evidence="1" type="ORF">K1I37_15135</name>
</gene>
<proteinExistence type="predicted"/>
<dbReference type="AlphaFoldDB" id="T0C553"/>
<reference evidence="2" key="1">
    <citation type="journal article" date="2022" name="G3 (Bethesda)">
        <title>Unveiling the complete genome sequence of Alicyclobacillus acidoterrestris DSM 3922T, a taint-producing strain.</title>
        <authorList>
            <person name="Leonardo I.C."/>
            <person name="Barreto Crespo M.T."/>
            <person name="Gaspar F.B."/>
        </authorList>
    </citation>
    <scope>NUCLEOTIDE SEQUENCE [LARGE SCALE GENOMIC DNA]</scope>
    <source>
        <strain evidence="2">DSM 3922</strain>
    </source>
</reference>
<dbReference type="Proteomes" id="UP000829401">
    <property type="component" value="Chromosome"/>
</dbReference>
<protein>
    <submittedName>
        <fullName evidence="1">Uncharacterized protein</fullName>
    </submittedName>
</protein>
<keyword evidence="2" id="KW-1185">Reference proteome</keyword>
<dbReference type="STRING" id="1356854.N007_05315"/>
<evidence type="ECO:0000313" key="1">
    <source>
        <dbReference type="EMBL" id="UNO48007.1"/>
    </source>
</evidence>